<dbReference type="Proteomes" id="UP000032809">
    <property type="component" value="Chromosome I"/>
</dbReference>
<dbReference type="HOGENOM" id="CLU_074511_0_0_0"/>
<evidence type="ECO:0000256" key="1">
    <source>
        <dbReference type="SAM" id="Phobius"/>
    </source>
</evidence>
<feature type="transmembrane region" description="Helical" evidence="1">
    <location>
        <begin position="190"/>
        <end position="208"/>
    </location>
</feature>
<dbReference type="EMBL" id="LN824141">
    <property type="protein sequence ID" value="CEP77551.1"/>
    <property type="molecule type" value="Genomic_DNA"/>
</dbReference>
<proteinExistence type="predicted"/>
<name>A0A0C7NHU7_DEFTU</name>
<organism evidence="2 3">
    <name type="scientific">Defluviitoga tunisiensis</name>
    <dbReference type="NCBI Taxonomy" id="1006576"/>
    <lineage>
        <taxon>Bacteria</taxon>
        <taxon>Thermotogati</taxon>
        <taxon>Thermotogota</taxon>
        <taxon>Thermotogae</taxon>
        <taxon>Petrotogales</taxon>
        <taxon>Petrotogaceae</taxon>
        <taxon>Defluviitoga</taxon>
    </lineage>
</organism>
<feature type="transmembrane region" description="Helical" evidence="1">
    <location>
        <begin position="92"/>
        <end position="109"/>
    </location>
</feature>
<feature type="transmembrane region" description="Helical" evidence="1">
    <location>
        <begin position="158"/>
        <end position="178"/>
    </location>
</feature>
<feature type="transmembrane region" description="Helical" evidence="1">
    <location>
        <begin position="64"/>
        <end position="86"/>
    </location>
</feature>
<dbReference type="STRING" id="1006576.DTL3_0220"/>
<evidence type="ECO:0000313" key="3">
    <source>
        <dbReference type="Proteomes" id="UP000032809"/>
    </source>
</evidence>
<dbReference type="KEGG" id="dtn:DTL3_0220"/>
<keyword evidence="1" id="KW-0812">Transmembrane</keyword>
<dbReference type="AlphaFoldDB" id="A0A0C7NHU7"/>
<feature type="transmembrane region" description="Helical" evidence="1">
    <location>
        <begin position="258"/>
        <end position="281"/>
    </location>
</feature>
<protein>
    <submittedName>
        <fullName evidence="2">Uncharacterized protein</fullName>
    </submittedName>
</protein>
<dbReference type="OrthoDB" id="2111878at2"/>
<evidence type="ECO:0000313" key="2">
    <source>
        <dbReference type="EMBL" id="CEP77551.1"/>
    </source>
</evidence>
<feature type="transmembrane region" description="Helical" evidence="1">
    <location>
        <begin position="130"/>
        <end position="146"/>
    </location>
</feature>
<keyword evidence="1" id="KW-0472">Membrane</keyword>
<keyword evidence="3" id="KW-1185">Reference proteome</keyword>
<reference evidence="3" key="1">
    <citation type="submission" date="2014-11" db="EMBL/GenBank/DDBJ databases">
        <authorList>
            <person name="Wibberg D."/>
        </authorList>
    </citation>
    <scope>NUCLEOTIDE SEQUENCE [LARGE SCALE GENOMIC DNA]</scope>
    <source>
        <strain evidence="3">L3</strain>
    </source>
</reference>
<keyword evidence="1" id="KW-1133">Transmembrane helix</keyword>
<feature type="transmembrane region" description="Helical" evidence="1">
    <location>
        <begin position="287"/>
        <end position="304"/>
    </location>
</feature>
<gene>
    <name evidence="2" type="ORF">DTL3_0220</name>
</gene>
<feature type="transmembrane region" description="Helical" evidence="1">
    <location>
        <begin position="7"/>
        <end position="27"/>
    </location>
</feature>
<sequence>MWARYISFFILSASMLYLVIYSIIFSFKFSLTAFFLLLVFGFSILYAIFTEFKAIKKSSKTKTTFNFLSLLCVFGGALSTYFLNIYLSQGSIIAASLIGIIGSIFFPKYSLPIYTGAFVGMISPDFSHNFYHICAACIIAGFIYELSKEIFVGAGGKLGTIAFSSWLITYLIFDLTLLQSSFNYQIGYELLLISFIGAITTYVLYNYFSLDPVLSSALISLIGALILPVIIPDLKNISPSVIMAATFAGMSSKKRENWYKMILISFIVPIFFTCSYCNLGGIGGKLGTIAFSSVLTIDGIFILLKDISYKN</sequence>
<feature type="transmembrane region" description="Helical" evidence="1">
    <location>
        <begin position="33"/>
        <end position="52"/>
    </location>
</feature>
<dbReference type="PATRIC" id="fig|1006576.9.peg.216"/>
<feature type="transmembrane region" description="Helical" evidence="1">
    <location>
        <begin position="214"/>
        <end position="234"/>
    </location>
</feature>
<accession>A0A0C7NHU7</accession>